<protein>
    <submittedName>
        <fullName evidence="6">MBL fold metallo-hydrolase</fullName>
    </submittedName>
</protein>
<dbReference type="PANTHER" id="PTHR42978:SF3">
    <property type="entry name" value="BLR3078 PROTEIN"/>
    <property type="match status" value="1"/>
</dbReference>
<comment type="caution">
    <text evidence="6">The sequence shown here is derived from an EMBL/GenBank/DDBJ whole genome shotgun (WGS) entry which is preliminary data.</text>
</comment>
<dbReference type="SMART" id="SM00849">
    <property type="entry name" value="Lactamase_B"/>
    <property type="match status" value="1"/>
</dbReference>
<sequence>MPERMVAHCLLVERPDGLVLVDTGFGTGDLADPKRLGPTRAVLGAALDPAEPAVAQVEGLGFSAADVTDVVLTHLDLDHAGGLSDFPDARVHVMRDELDAARARRSPKEKGRYVEQQWAHGPRWTEHGSGGEAWHGFTAIPVVGDDVLMLPLRGHTRGHSAVAVRRPGDDGWLLHAGDAFFFHGEVERPPSCPSGLRVFQTLVQMDKTARLANQERLRDLVARSETSGPDGVTVFCAHDAVMFDRLAAAQ</sequence>
<evidence type="ECO:0000313" key="6">
    <source>
        <dbReference type="EMBL" id="RYU10369.1"/>
    </source>
</evidence>
<dbReference type="Gene3D" id="3.60.15.10">
    <property type="entry name" value="Ribonuclease Z/Hydroxyacylglutathione hydrolase-like"/>
    <property type="match status" value="1"/>
</dbReference>
<dbReference type="InterPro" id="IPR036866">
    <property type="entry name" value="RibonucZ/Hydroxyglut_hydro"/>
</dbReference>
<dbReference type="GO" id="GO:0046872">
    <property type="term" value="F:metal ion binding"/>
    <property type="evidence" value="ECO:0007669"/>
    <property type="project" value="UniProtKB-KW"/>
</dbReference>
<evidence type="ECO:0000256" key="4">
    <source>
        <dbReference type="ARBA" id="ARBA00022833"/>
    </source>
</evidence>
<dbReference type="OrthoDB" id="3196337at2"/>
<dbReference type="EMBL" id="SDPU01000032">
    <property type="protein sequence ID" value="RYU10369.1"/>
    <property type="molecule type" value="Genomic_DNA"/>
</dbReference>
<organism evidence="6 7">
    <name type="scientific">Nocardioides iriomotensis</name>
    <dbReference type="NCBI Taxonomy" id="715784"/>
    <lineage>
        <taxon>Bacteria</taxon>
        <taxon>Bacillati</taxon>
        <taxon>Actinomycetota</taxon>
        <taxon>Actinomycetes</taxon>
        <taxon>Propionibacteriales</taxon>
        <taxon>Nocardioidaceae</taxon>
        <taxon>Nocardioides</taxon>
    </lineage>
</organism>
<dbReference type="Proteomes" id="UP000291189">
    <property type="component" value="Unassembled WGS sequence"/>
</dbReference>
<keyword evidence="2" id="KW-0479">Metal-binding</keyword>
<keyword evidence="4" id="KW-0862">Zinc</keyword>
<proteinExistence type="inferred from homology"/>
<dbReference type="InterPro" id="IPR051013">
    <property type="entry name" value="MBL_superfamily_lactonases"/>
</dbReference>
<evidence type="ECO:0000313" key="7">
    <source>
        <dbReference type="Proteomes" id="UP000291189"/>
    </source>
</evidence>
<gene>
    <name evidence="6" type="ORF">ETU37_17880</name>
</gene>
<dbReference type="Pfam" id="PF00753">
    <property type="entry name" value="Lactamase_B"/>
    <property type="match status" value="1"/>
</dbReference>
<dbReference type="InterPro" id="IPR001279">
    <property type="entry name" value="Metallo-B-lactamas"/>
</dbReference>
<keyword evidence="3 6" id="KW-0378">Hydrolase</keyword>
<evidence type="ECO:0000256" key="1">
    <source>
        <dbReference type="ARBA" id="ARBA00007749"/>
    </source>
</evidence>
<keyword evidence="7" id="KW-1185">Reference proteome</keyword>
<accession>A0A4Q5IZ51</accession>
<name>A0A4Q5IZ51_9ACTN</name>
<dbReference type="CDD" id="cd07742">
    <property type="entry name" value="metallo-hydrolase-like_MBL-fold"/>
    <property type="match status" value="1"/>
</dbReference>
<reference evidence="6 7" key="1">
    <citation type="submission" date="2019-01" db="EMBL/GenBank/DDBJ databases">
        <title>Nocardioides guangzhouensis sp. nov., an actinobacterium isolated from soil.</title>
        <authorList>
            <person name="Fu Y."/>
            <person name="Cai Y."/>
            <person name="Lin Z."/>
            <person name="Chen P."/>
        </authorList>
    </citation>
    <scope>NUCLEOTIDE SEQUENCE [LARGE SCALE GENOMIC DNA]</scope>
    <source>
        <strain evidence="6 7">NBRC 105384</strain>
    </source>
</reference>
<dbReference type="PANTHER" id="PTHR42978">
    <property type="entry name" value="QUORUM-QUENCHING LACTONASE YTNP-RELATED-RELATED"/>
    <property type="match status" value="1"/>
</dbReference>
<dbReference type="AlphaFoldDB" id="A0A4Q5IZ51"/>
<comment type="similarity">
    <text evidence="1">Belongs to the metallo-beta-lactamase superfamily.</text>
</comment>
<feature type="domain" description="Metallo-beta-lactamase" evidence="5">
    <location>
        <begin position="6"/>
        <end position="238"/>
    </location>
</feature>
<evidence type="ECO:0000259" key="5">
    <source>
        <dbReference type="SMART" id="SM00849"/>
    </source>
</evidence>
<dbReference type="SUPFAM" id="SSF56281">
    <property type="entry name" value="Metallo-hydrolase/oxidoreductase"/>
    <property type="match status" value="1"/>
</dbReference>
<evidence type="ECO:0000256" key="2">
    <source>
        <dbReference type="ARBA" id="ARBA00022723"/>
    </source>
</evidence>
<dbReference type="GO" id="GO:0016787">
    <property type="term" value="F:hydrolase activity"/>
    <property type="evidence" value="ECO:0007669"/>
    <property type="project" value="UniProtKB-KW"/>
</dbReference>
<evidence type="ECO:0000256" key="3">
    <source>
        <dbReference type="ARBA" id="ARBA00022801"/>
    </source>
</evidence>